<accession>A0A1Q3A9N1</accession>
<gene>
    <name evidence="1" type="ORF">ZYGR_0AG02740</name>
</gene>
<comment type="caution">
    <text evidence="1">The sequence shown here is derived from an EMBL/GenBank/DDBJ whole genome shotgun (WGS) entry which is preliminary data.</text>
</comment>
<dbReference type="EMBL" id="BDGX01000033">
    <property type="protein sequence ID" value="GAV52283.1"/>
    <property type="molecule type" value="Genomic_DNA"/>
</dbReference>
<organism evidence="1 2">
    <name type="scientific">Zygosaccharomyces rouxii</name>
    <dbReference type="NCBI Taxonomy" id="4956"/>
    <lineage>
        <taxon>Eukaryota</taxon>
        <taxon>Fungi</taxon>
        <taxon>Dikarya</taxon>
        <taxon>Ascomycota</taxon>
        <taxon>Saccharomycotina</taxon>
        <taxon>Saccharomycetes</taxon>
        <taxon>Saccharomycetales</taxon>
        <taxon>Saccharomycetaceae</taxon>
        <taxon>Zygosaccharomyces</taxon>
    </lineage>
</organism>
<dbReference type="Proteomes" id="UP000187013">
    <property type="component" value="Unassembled WGS sequence"/>
</dbReference>
<protein>
    <submittedName>
        <fullName evidence="1">Uncharacterized protein</fullName>
    </submittedName>
</protein>
<dbReference type="AlphaFoldDB" id="A0A1Q3A9N1"/>
<evidence type="ECO:0000313" key="2">
    <source>
        <dbReference type="Proteomes" id="UP000187013"/>
    </source>
</evidence>
<reference evidence="1 2" key="1">
    <citation type="submission" date="2016-08" db="EMBL/GenBank/DDBJ databases">
        <title>Draft genome sequence of allopolyploid Zygosaccharomyces rouxii.</title>
        <authorList>
            <person name="Watanabe J."/>
            <person name="Uehara K."/>
            <person name="Mogi Y."/>
            <person name="Tsukioka Y."/>
        </authorList>
    </citation>
    <scope>NUCLEOTIDE SEQUENCE [LARGE SCALE GENOMIC DNA]</scope>
    <source>
        <strain evidence="1 2">NBRC 110957</strain>
    </source>
</reference>
<name>A0A1Q3A9N1_ZYGRO</name>
<dbReference type="OrthoDB" id="10353360at2759"/>
<evidence type="ECO:0000313" key="1">
    <source>
        <dbReference type="EMBL" id="GAV52283.1"/>
    </source>
</evidence>
<proteinExistence type="predicted"/>
<sequence length="190" mass="21067">MNVAATAIKSELIQVVQGGESEARARIRRYLQYAGFTPGCVKELPTTSTSELCLDTEMLFYLISLNKFETLEENTNLDASTTPSNEEPRRLRLFSSIYLKFKRGFLHHYHGHAKFNKRSSGPEEEGDAVGVGTEFDEKMEVIGFENGGDSYKGGSPSSVQTVIQNDNLVMITTPGLPIDPKPTTNILKIM</sequence>